<gene>
    <name evidence="3" type="ORF">BDV95DRAFT_600063</name>
</gene>
<keyword evidence="4" id="KW-1185">Reference proteome</keyword>
<reference evidence="3 4" key="1">
    <citation type="submission" date="2020-01" db="EMBL/GenBank/DDBJ databases">
        <authorList>
            <consortium name="DOE Joint Genome Institute"/>
            <person name="Haridas S."/>
            <person name="Albert R."/>
            <person name="Binder M."/>
            <person name="Bloem J."/>
            <person name="Labutti K."/>
            <person name="Salamov A."/>
            <person name="Andreopoulos B."/>
            <person name="Baker S.E."/>
            <person name="Barry K."/>
            <person name="Bills G."/>
            <person name="Bluhm B.H."/>
            <person name="Cannon C."/>
            <person name="Castanera R."/>
            <person name="Culley D.E."/>
            <person name="Daum C."/>
            <person name="Ezra D."/>
            <person name="Gonzalez J.B."/>
            <person name="Henrissat B."/>
            <person name="Kuo A."/>
            <person name="Liang C."/>
            <person name="Lipzen A."/>
            <person name="Lutzoni F."/>
            <person name="Magnuson J."/>
            <person name="Mondo S."/>
            <person name="Nolan M."/>
            <person name="Ohm R."/>
            <person name="Pangilinan J."/>
            <person name="Park H.-J.H."/>
            <person name="Ramirez L."/>
            <person name="Alfaro M."/>
            <person name="Sun H."/>
            <person name="Tritt A."/>
            <person name="Yoshinaga Y."/>
            <person name="Zwiers L.-H.L."/>
            <person name="Turgeon B.G."/>
            <person name="Goodwin S.B."/>
            <person name="Spatafora J.W."/>
            <person name="Crous P.W."/>
            <person name="Grigoriev I.V."/>
        </authorList>
    </citation>
    <scope>NUCLEOTIDE SEQUENCE [LARGE SCALE GENOMIC DNA]</scope>
    <source>
        <strain evidence="3 4">CBS 611.86</strain>
    </source>
</reference>
<evidence type="ECO:0000313" key="3">
    <source>
        <dbReference type="EMBL" id="KAF2865053.1"/>
    </source>
</evidence>
<protein>
    <submittedName>
        <fullName evidence="3">P-loop containing nucleoside triphosphate hydrolase protein</fullName>
    </submittedName>
</protein>
<dbReference type="AlphaFoldDB" id="A0A7C8I2D6"/>
<organism evidence="3 4">
    <name type="scientific">Massariosphaeria phaeospora</name>
    <dbReference type="NCBI Taxonomy" id="100035"/>
    <lineage>
        <taxon>Eukaryota</taxon>
        <taxon>Fungi</taxon>
        <taxon>Dikarya</taxon>
        <taxon>Ascomycota</taxon>
        <taxon>Pezizomycotina</taxon>
        <taxon>Dothideomycetes</taxon>
        <taxon>Pleosporomycetidae</taxon>
        <taxon>Pleosporales</taxon>
        <taxon>Pleosporales incertae sedis</taxon>
        <taxon>Massariosphaeria</taxon>
    </lineage>
</organism>
<evidence type="ECO:0000256" key="1">
    <source>
        <dbReference type="SAM" id="MobiDB-lite"/>
    </source>
</evidence>
<dbReference type="PANTHER" id="PTHR46082:SF6">
    <property type="entry name" value="AAA+ ATPASE DOMAIN-CONTAINING PROTEIN-RELATED"/>
    <property type="match status" value="1"/>
</dbReference>
<dbReference type="Pfam" id="PF25000">
    <property type="entry name" value="DUF7779"/>
    <property type="match status" value="1"/>
</dbReference>
<feature type="domain" description="DUF7779" evidence="2">
    <location>
        <begin position="330"/>
        <end position="404"/>
    </location>
</feature>
<dbReference type="InterPro" id="IPR011990">
    <property type="entry name" value="TPR-like_helical_dom_sf"/>
</dbReference>
<accession>A0A7C8I2D6</accession>
<dbReference type="InterPro" id="IPR053137">
    <property type="entry name" value="NLR-like"/>
</dbReference>
<dbReference type="Gene3D" id="3.40.50.300">
    <property type="entry name" value="P-loop containing nucleotide triphosphate hydrolases"/>
    <property type="match status" value="1"/>
</dbReference>
<comment type="caution">
    <text evidence="3">The sequence shown here is derived from an EMBL/GenBank/DDBJ whole genome shotgun (WGS) entry which is preliminary data.</text>
</comment>
<dbReference type="Pfam" id="PF13424">
    <property type="entry name" value="TPR_12"/>
    <property type="match status" value="2"/>
</dbReference>
<feature type="region of interest" description="Disordered" evidence="1">
    <location>
        <begin position="167"/>
        <end position="190"/>
    </location>
</feature>
<sequence>MDQHIINFTGPGNQGMQLGYNSGSVVYNERQRPETPPPPACLVPFRRDPDFVERGTLLDQIRKRCSAPASRVALVGLGGVGHKKSQLAIEYCYRTVEQLPGTWVFWAHASNATRLEQSFREIADYVKIRGREDPKADVFKLVHNWLRIEKNGPWLFVLDNADDAAALSSPPNTSQKSPANHGGDGALQQHLSTYLPPTTHGSVLVTTRTRLAVMQIVEDNDIIPIKPMSDTAAHALFRKKLGDTGDQDDDVAELATSLDFMPLALVQAAAYIRKRAPRCSVQQYIEEYRQNDNRTTSLLNQEAGHLRRDAEANNSVLLTWQITFEYLRSQRPSAADLLSLMSFFDRQGIQEALLHKPSGVANDDEFENDVATLRGYSFVTVTTDANTFEMHNLVQLATRKWLEHQGDHQFDKWSKKFISNLCAEFPEGNYENWGKCQALFPHARAALAQRPKGKNTLKKWAQLLHNAARYASNIGKANEAVYMATVSMEVRREVCGEESLTMLSTMATLVLARQRGGWVKESRSMWRQILTISEKVLRPDQLYRWTSIGSLVDPSDQPGKYQEAELIARIDMAISEQISGSEHPDTLGKMRILAGILTNQLKFEEAEPMYRQMLAMETKMLGPEHPSTLHGMDTLAVLLDKQSKNEEAELMLRETLTRREKVLGSEHTDTLRSMHWLASFLVDQGCYDESLLLFERAYTGHRTVLGEDNPKTLSSMHNLAVVLDKQGKYKEAEPRLRQTLARQEKLFGFEDRDTQDSVAYLANFLARHYRFDECLAQFERAYTALSNDLGEDHPDTRACGEGYAKMKVVVAQYLEEHHGTLSSSSAILDNSSNAAARDVE</sequence>
<evidence type="ECO:0000313" key="4">
    <source>
        <dbReference type="Proteomes" id="UP000481861"/>
    </source>
</evidence>
<dbReference type="Gene3D" id="1.25.40.10">
    <property type="entry name" value="Tetratricopeptide repeat domain"/>
    <property type="match status" value="2"/>
</dbReference>
<keyword evidence="3" id="KW-0378">Hydrolase</keyword>
<dbReference type="Proteomes" id="UP000481861">
    <property type="component" value="Unassembled WGS sequence"/>
</dbReference>
<proteinExistence type="predicted"/>
<dbReference type="Pfam" id="PF13374">
    <property type="entry name" value="TPR_10"/>
    <property type="match status" value="1"/>
</dbReference>
<name>A0A7C8I2D6_9PLEO</name>
<dbReference type="SUPFAM" id="SSF52540">
    <property type="entry name" value="P-loop containing nucleoside triphosphate hydrolases"/>
    <property type="match status" value="1"/>
</dbReference>
<dbReference type="PANTHER" id="PTHR46082">
    <property type="entry name" value="ATP/GTP-BINDING PROTEIN-RELATED"/>
    <property type="match status" value="1"/>
</dbReference>
<evidence type="ECO:0000259" key="2">
    <source>
        <dbReference type="Pfam" id="PF25000"/>
    </source>
</evidence>
<dbReference type="OrthoDB" id="20872at2759"/>
<dbReference type="GO" id="GO:0016787">
    <property type="term" value="F:hydrolase activity"/>
    <property type="evidence" value="ECO:0007669"/>
    <property type="project" value="UniProtKB-KW"/>
</dbReference>
<dbReference type="EMBL" id="JAADJZ010000037">
    <property type="protein sequence ID" value="KAF2865053.1"/>
    <property type="molecule type" value="Genomic_DNA"/>
</dbReference>
<dbReference type="InterPro" id="IPR056681">
    <property type="entry name" value="DUF7779"/>
</dbReference>
<dbReference type="SUPFAM" id="SSF48452">
    <property type="entry name" value="TPR-like"/>
    <property type="match status" value="2"/>
</dbReference>
<dbReference type="InterPro" id="IPR027417">
    <property type="entry name" value="P-loop_NTPase"/>
</dbReference>